<evidence type="ECO:0000256" key="1">
    <source>
        <dbReference type="ARBA" id="ARBA00004141"/>
    </source>
</evidence>
<sequence length="681" mass="75601">MHTMRNTEEDDDCYQGEMAFRKTSIPPWNKQITLRAVVISFVLSIIFSFIVCNLNFTTGVMPSLNIAAGFMGFAAIKSYTTLLNNFGILRQPFTRQENIVIQTCVIASSGITFNSGIGSYLIAMSPTVASQISEGNTPINTKQPSPGWLIGFLFVVSFVGLFSIVPLRKLMILKYKLTYPSGTATAVLINSLHTPKGAKLAKKQVVLLFKSFCGSFSFAGFQWLFAAADGCGFSNFPIFGLQAYKHKFYFDFSCTYVGVGMLIPYMVNISLLLGAIISWGILWPWIEQKKGIWYSADLSPSSLYGIQGYRVFGAIGLMLGDGLYHCISMLVQVAYNLRLNHSKKNDLPSTISDYEDSNVDYDNQLRMEYFLKDQIPIWVAWTGYVVLAIISIITVSHIFPQLKWYHILVTYLIAPVLAFCNAYGCGLSDWSLASGYGKVSILIFSAWVGLPNGGIVAGLASCGVMMNIVSTASDLMQDFKSGYLTLASPRSMFFSQIIGTAMGCVISPVIYMFLNKDSTIGDPEGKYPAPYGQIYRGLALLGTKGFSILPKHCLELTIILFFSAIIINIIHDVLIHYETKYRLHRFIPNPMCLAIPFYLGGHFVIDMCIGNLIVYLWDKKNKHQCKDYVPALASGLICGDSSWNVPAAMLTYRRINPPICMKFLSAPVNQMVDTFLSSGHR</sequence>
<protein>
    <submittedName>
        <fullName evidence="7">Putative oligopeptide transporter, OPT superfamily</fullName>
    </submittedName>
</protein>
<dbReference type="GO" id="GO:0035673">
    <property type="term" value="F:oligopeptide transmembrane transporter activity"/>
    <property type="evidence" value="ECO:0007669"/>
    <property type="project" value="InterPro"/>
</dbReference>
<comment type="subcellular location">
    <subcellularLocation>
        <location evidence="1">Membrane</location>
        <topology evidence="1">Multi-pass membrane protein</topology>
    </subcellularLocation>
</comment>
<evidence type="ECO:0000256" key="5">
    <source>
        <dbReference type="ARBA" id="ARBA00022989"/>
    </source>
</evidence>
<evidence type="ECO:0000313" key="7">
    <source>
        <dbReference type="EMBL" id="KAE9598801.1"/>
    </source>
</evidence>
<dbReference type="InterPro" id="IPR004813">
    <property type="entry name" value="OPT"/>
</dbReference>
<dbReference type="GO" id="GO:0016020">
    <property type="term" value="C:membrane"/>
    <property type="evidence" value="ECO:0007669"/>
    <property type="project" value="UniProtKB-SubCell"/>
</dbReference>
<keyword evidence="8" id="KW-1185">Reference proteome</keyword>
<dbReference type="PANTHER" id="PTHR31645:SF20">
    <property type="entry name" value="METAL-NICOTIANAMINE TRANSPORTER YSL7"/>
    <property type="match status" value="1"/>
</dbReference>
<reference evidence="8" key="1">
    <citation type="journal article" date="2020" name="Nat. Commun.">
        <title>Genome sequence of the cluster root forming white lupin.</title>
        <authorList>
            <person name="Hufnagel B."/>
            <person name="Marques A."/>
            <person name="Soriano A."/>
            <person name="Marques L."/>
            <person name="Divol F."/>
            <person name="Doumas P."/>
            <person name="Sallet E."/>
            <person name="Mancinotti D."/>
            <person name="Carrere S."/>
            <person name="Marande W."/>
            <person name="Arribat S."/>
            <person name="Keller J."/>
            <person name="Huneau C."/>
            <person name="Blein T."/>
            <person name="Aime D."/>
            <person name="Laguerre M."/>
            <person name="Taylor J."/>
            <person name="Schubert V."/>
            <person name="Nelson M."/>
            <person name="Geu-Flores F."/>
            <person name="Crespi M."/>
            <person name="Gallardo-Guerrero K."/>
            <person name="Delaux P.-M."/>
            <person name="Salse J."/>
            <person name="Berges H."/>
            <person name="Guyot R."/>
            <person name="Gouzy J."/>
            <person name="Peret B."/>
        </authorList>
    </citation>
    <scope>NUCLEOTIDE SEQUENCE [LARGE SCALE GENOMIC DNA]</scope>
    <source>
        <strain evidence="8">cv. Amiga</strain>
    </source>
</reference>
<gene>
    <name evidence="7" type="ORF">Lalb_Chr15g0084861</name>
</gene>
<evidence type="ECO:0000256" key="2">
    <source>
        <dbReference type="ARBA" id="ARBA00010276"/>
    </source>
</evidence>
<evidence type="ECO:0000256" key="3">
    <source>
        <dbReference type="ARBA" id="ARBA00022448"/>
    </source>
</evidence>
<dbReference type="InterPro" id="IPR045035">
    <property type="entry name" value="YSL-like"/>
</dbReference>
<keyword evidence="5" id="KW-1133">Transmembrane helix</keyword>
<proteinExistence type="inferred from homology"/>
<comment type="caution">
    <text evidence="7">The sequence shown here is derived from an EMBL/GenBank/DDBJ whole genome shotgun (WGS) entry which is preliminary data.</text>
</comment>
<name>A0A6A4PAF5_LUPAL</name>
<dbReference type="AlphaFoldDB" id="A0A6A4PAF5"/>
<evidence type="ECO:0000256" key="6">
    <source>
        <dbReference type="ARBA" id="ARBA00023136"/>
    </source>
</evidence>
<dbReference type="PANTHER" id="PTHR31645">
    <property type="entry name" value="OLIGOPEPTIDE TRANSPORTER YGL114W-RELATED"/>
    <property type="match status" value="1"/>
</dbReference>
<organism evidence="7 8">
    <name type="scientific">Lupinus albus</name>
    <name type="common">White lupine</name>
    <name type="synonym">Lupinus termis</name>
    <dbReference type="NCBI Taxonomy" id="3870"/>
    <lineage>
        <taxon>Eukaryota</taxon>
        <taxon>Viridiplantae</taxon>
        <taxon>Streptophyta</taxon>
        <taxon>Embryophyta</taxon>
        <taxon>Tracheophyta</taxon>
        <taxon>Spermatophyta</taxon>
        <taxon>Magnoliopsida</taxon>
        <taxon>eudicotyledons</taxon>
        <taxon>Gunneridae</taxon>
        <taxon>Pentapetalae</taxon>
        <taxon>rosids</taxon>
        <taxon>fabids</taxon>
        <taxon>Fabales</taxon>
        <taxon>Fabaceae</taxon>
        <taxon>Papilionoideae</taxon>
        <taxon>50 kb inversion clade</taxon>
        <taxon>genistoids sensu lato</taxon>
        <taxon>core genistoids</taxon>
        <taxon>Genisteae</taxon>
        <taxon>Lupinus</taxon>
    </lineage>
</organism>
<keyword evidence="3" id="KW-0813">Transport</keyword>
<dbReference type="EMBL" id="WOCE01000015">
    <property type="protein sequence ID" value="KAE9598801.1"/>
    <property type="molecule type" value="Genomic_DNA"/>
</dbReference>
<keyword evidence="6" id="KW-0472">Membrane</keyword>
<comment type="similarity">
    <text evidence="2">Belongs to the YSL (TC 2.A.67.2) family.</text>
</comment>
<keyword evidence="4" id="KW-0812">Transmembrane</keyword>
<dbReference type="Pfam" id="PF03169">
    <property type="entry name" value="OPT"/>
    <property type="match status" value="1"/>
</dbReference>
<evidence type="ECO:0000256" key="4">
    <source>
        <dbReference type="ARBA" id="ARBA00022692"/>
    </source>
</evidence>
<evidence type="ECO:0000313" key="8">
    <source>
        <dbReference type="Proteomes" id="UP000447434"/>
    </source>
</evidence>
<accession>A0A6A4PAF5</accession>
<dbReference type="NCBIfam" id="TIGR00728">
    <property type="entry name" value="OPT_sfam"/>
    <property type="match status" value="1"/>
</dbReference>
<dbReference type="Proteomes" id="UP000447434">
    <property type="component" value="Chromosome 15"/>
</dbReference>
<dbReference type="OrthoDB" id="627262at2759"/>